<feature type="domain" description="NodB homology" evidence="2">
    <location>
        <begin position="238"/>
        <end position="414"/>
    </location>
</feature>
<organism evidence="3 4">
    <name type="scientific">Metasolibacillus meyeri</name>
    <dbReference type="NCBI Taxonomy" id="1071052"/>
    <lineage>
        <taxon>Bacteria</taxon>
        <taxon>Bacillati</taxon>
        <taxon>Bacillota</taxon>
        <taxon>Bacilli</taxon>
        <taxon>Bacillales</taxon>
        <taxon>Caryophanaceae</taxon>
        <taxon>Metasolibacillus</taxon>
    </lineage>
</organism>
<reference evidence="3 4" key="1">
    <citation type="submission" date="2023-03" db="EMBL/GenBank/DDBJ databases">
        <title>Bacillus Genome Sequencing.</title>
        <authorList>
            <person name="Dunlap C."/>
        </authorList>
    </citation>
    <scope>NUCLEOTIDE SEQUENCE [LARGE SCALE GENOMIC DNA]</scope>
    <source>
        <strain evidence="3 4">B-59205</strain>
    </source>
</reference>
<comment type="caution">
    <text evidence="3">The sequence shown here is derived from an EMBL/GenBank/DDBJ whole genome shotgun (WGS) entry which is preliminary data.</text>
</comment>
<dbReference type="GO" id="GO:0016810">
    <property type="term" value="F:hydrolase activity, acting on carbon-nitrogen (but not peptide) bonds"/>
    <property type="evidence" value="ECO:0007669"/>
    <property type="project" value="InterPro"/>
</dbReference>
<dbReference type="Pfam" id="PF01522">
    <property type="entry name" value="Polysacc_deac_1"/>
    <property type="match status" value="1"/>
</dbReference>
<evidence type="ECO:0000313" key="3">
    <source>
        <dbReference type="EMBL" id="MEC1179572.1"/>
    </source>
</evidence>
<gene>
    <name evidence="3" type="ORF">P9B03_13820</name>
</gene>
<dbReference type="Gene3D" id="3.20.20.370">
    <property type="entry name" value="Glycoside hydrolase/deacetylase"/>
    <property type="match status" value="1"/>
</dbReference>
<dbReference type="Proteomes" id="UP001344888">
    <property type="component" value="Unassembled WGS sequence"/>
</dbReference>
<evidence type="ECO:0000313" key="4">
    <source>
        <dbReference type="Proteomes" id="UP001344888"/>
    </source>
</evidence>
<dbReference type="Gene3D" id="2.30.30.40">
    <property type="entry name" value="SH3 Domains"/>
    <property type="match status" value="1"/>
</dbReference>
<dbReference type="EMBL" id="JARSFG010000018">
    <property type="protein sequence ID" value="MEC1179572.1"/>
    <property type="molecule type" value="Genomic_DNA"/>
</dbReference>
<accession>A0AAW9NPH2</accession>
<dbReference type="RefSeq" id="WP_326124055.1">
    <property type="nucleotide sequence ID" value="NZ_JARSFG010000018.1"/>
</dbReference>
<evidence type="ECO:0000256" key="1">
    <source>
        <dbReference type="ARBA" id="ARBA00022729"/>
    </source>
</evidence>
<dbReference type="PANTHER" id="PTHR34216">
    <property type="match status" value="1"/>
</dbReference>
<sequence length="414" mass="47380">MVRKIYMNGLLLVGLIILIIVIYTKWTSFESEAFAQELLIEEREFITLQERQPMYMRDATFIKIGELEANQPFAISGEDEAYFELRLGKVVAFVSKEHATVKKSAWHTHNSHTIHNAAIKTLQKATVYGEADLQSAIIMYLEEGYRYPIVQEEKDWYIIKIGERLGYVYKQAVTLDEGLPVLVYHHILPKSLMKTTASTISLEAFEQQMDYLADNKFKTLTANQLYDYLEGRLVVPANTVLITFDDGLLSTKEYAYPILQQHGFTAIQHIISSRTNRAHGEQAFDAEGPLQFFTNTDLAELTDVFHFEAHTHDLHSLNEGLGIAFERSKEEIIRDLQQNIEQVPNAISLAYPYGHYNESFITAAKEAGLLIAFTTQEGYANMNASNYEVCRFGVTEKKSFEQFTTYINGNMVWQ</sequence>
<proteinExistence type="predicted"/>
<protein>
    <submittedName>
        <fullName evidence="3">Polysaccharide deacetylase family protein</fullName>
    </submittedName>
</protein>
<dbReference type="AlphaFoldDB" id="A0AAW9NPH2"/>
<dbReference type="InterPro" id="IPR051398">
    <property type="entry name" value="Polysacch_Deacetylase"/>
</dbReference>
<dbReference type="GO" id="GO:0005975">
    <property type="term" value="P:carbohydrate metabolic process"/>
    <property type="evidence" value="ECO:0007669"/>
    <property type="project" value="InterPro"/>
</dbReference>
<name>A0AAW9NPH2_9BACL</name>
<dbReference type="CDD" id="cd10966">
    <property type="entry name" value="CE4_yadE_5s"/>
    <property type="match status" value="1"/>
</dbReference>
<dbReference type="InterPro" id="IPR002509">
    <property type="entry name" value="NODB_dom"/>
</dbReference>
<dbReference type="SUPFAM" id="SSF88713">
    <property type="entry name" value="Glycoside hydrolase/deacetylase"/>
    <property type="match status" value="1"/>
</dbReference>
<dbReference type="PROSITE" id="PS51677">
    <property type="entry name" value="NODB"/>
    <property type="match status" value="1"/>
</dbReference>
<dbReference type="PANTHER" id="PTHR34216:SF13">
    <property type="entry name" value="XYLANASE_CHITIN DEACETYLASE"/>
    <property type="match status" value="1"/>
</dbReference>
<dbReference type="InterPro" id="IPR011330">
    <property type="entry name" value="Glyco_hydro/deAcase_b/a-brl"/>
</dbReference>
<keyword evidence="1" id="KW-0732">Signal</keyword>
<evidence type="ECO:0000259" key="2">
    <source>
        <dbReference type="PROSITE" id="PS51677"/>
    </source>
</evidence>
<keyword evidence="4" id="KW-1185">Reference proteome</keyword>